<reference evidence="6 7" key="1">
    <citation type="journal article" date="2017" name="BMC Microbiol.">
        <title>Comparative genomics of Enterococcus spp. isolated from bovine feces.</title>
        <authorList>
            <person name="Beukers A.G."/>
            <person name="Zaheer R."/>
            <person name="Goji N."/>
            <person name="Amoako K.K."/>
            <person name="Chaves A.V."/>
            <person name="Ward M.P."/>
            <person name="McAllister T.A."/>
        </authorList>
    </citation>
    <scope>NUCLEOTIDE SEQUENCE [LARGE SCALE GENOMIC DNA]</scope>
    <source>
        <strain evidence="6 7">F1129D 143</strain>
    </source>
</reference>
<evidence type="ECO:0000313" key="6">
    <source>
        <dbReference type="EMBL" id="OQO71452.1"/>
    </source>
</evidence>
<dbReference type="Gene3D" id="3.40.50.300">
    <property type="entry name" value="P-loop containing nucleotide triphosphate hydrolases"/>
    <property type="match status" value="1"/>
</dbReference>
<keyword evidence="4 6" id="KW-0067">ATP-binding</keyword>
<dbReference type="PROSITE" id="PS50893">
    <property type="entry name" value="ABC_TRANSPORTER_2"/>
    <property type="match status" value="1"/>
</dbReference>
<dbReference type="InterPro" id="IPR050763">
    <property type="entry name" value="ABC_transporter_ATP-binding"/>
</dbReference>
<comment type="caution">
    <text evidence="6">The sequence shown here is derived from an EMBL/GenBank/DDBJ whole genome shotgun (WGS) entry which is preliminary data.</text>
</comment>
<feature type="domain" description="ABC transporter" evidence="5">
    <location>
        <begin position="4"/>
        <end position="223"/>
    </location>
</feature>
<dbReference type="OrthoDB" id="9804819at2"/>
<dbReference type="EMBL" id="MJEA01000001">
    <property type="protein sequence ID" value="OQO71452.1"/>
    <property type="molecule type" value="Genomic_DNA"/>
</dbReference>
<dbReference type="Pfam" id="PF00005">
    <property type="entry name" value="ABC_tran"/>
    <property type="match status" value="1"/>
</dbReference>
<dbReference type="SUPFAM" id="SSF52540">
    <property type="entry name" value="P-loop containing nucleoside triphosphate hydrolases"/>
    <property type="match status" value="1"/>
</dbReference>
<gene>
    <name evidence="6" type="ORF">BH747_01055</name>
</gene>
<proteinExistence type="inferred from homology"/>
<dbReference type="PANTHER" id="PTHR42711:SF5">
    <property type="entry name" value="ABC TRANSPORTER ATP-BINDING PROTEIN NATA"/>
    <property type="match status" value="1"/>
</dbReference>
<evidence type="ECO:0000313" key="7">
    <source>
        <dbReference type="Proteomes" id="UP000192477"/>
    </source>
</evidence>
<dbReference type="GO" id="GO:0005524">
    <property type="term" value="F:ATP binding"/>
    <property type="evidence" value="ECO:0007669"/>
    <property type="project" value="UniProtKB-KW"/>
</dbReference>
<dbReference type="SMART" id="SM00382">
    <property type="entry name" value="AAA"/>
    <property type="match status" value="1"/>
</dbReference>
<dbReference type="InterPro" id="IPR027417">
    <property type="entry name" value="P-loop_NTPase"/>
</dbReference>
<organism evidence="6 7">
    <name type="scientific">Enterococcus villorum</name>
    <dbReference type="NCBI Taxonomy" id="112904"/>
    <lineage>
        <taxon>Bacteria</taxon>
        <taxon>Bacillati</taxon>
        <taxon>Bacillota</taxon>
        <taxon>Bacilli</taxon>
        <taxon>Lactobacillales</taxon>
        <taxon>Enterococcaceae</taxon>
        <taxon>Enterococcus</taxon>
    </lineage>
</organism>
<dbReference type="InterPro" id="IPR003439">
    <property type="entry name" value="ABC_transporter-like_ATP-bd"/>
</dbReference>
<dbReference type="GO" id="GO:0016887">
    <property type="term" value="F:ATP hydrolysis activity"/>
    <property type="evidence" value="ECO:0007669"/>
    <property type="project" value="InterPro"/>
</dbReference>
<evidence type="ECO:0000256" key="4">
    <source>
        <dbReference type="ARBA" id="ARBA00022840"/>
    </source>
</evidence>
<dbReference type="Proteomes" id="UP000192477">
    <property type="component" value="Unassembled WGS sequence"/>
</dbReference>
<dbReference type="STRING" id="112904.BH747_01055"/>
<protein>
    <submittedName>
        <fullName evidence="6">ABC transporter ATP-binding protein</fullName>
    </submittedName>
</protein>
<evidence type="ECO:0000259" key="5">
    <source>
        <dbReference type="PROSITE" id="PS50893"/>
    </source>
</evidence>
<evidence type="ECO:0000256" key="2">
    <source>
        <dbReference type="ARBA" id="ARBA00022448"/>
    </source>
</evidence>
<keyword evidence="2" id="KW-0813">Transport</keyword>
<dbReference type="InterPro" id="IPR003593">
    <property type="entry name" value="AAA+_ATPase"/>
</dbReference>
<sequence length="295" mass="33829">MNLIETKNLTKKYGQQIAVNQLNIKISAGKLTGYLGTNGAGKSTTIQMLTKTLTPSSGEIFYSNNKQKIAIGVVFQNSVLDNELTVFDNLFLRRQMYQIIEKETIISLMKKTGVFLFAKKKYGHLSGGMHRKVDITRALINQPDILFLDEPTTGLDPQSRKEIWELLNELKQNGLGIFLTTHYLEEAEFADYIYILEKGNIVEEGSAYQLKKKYEQPVVHLLSNQMDLLERELKNYHTNKKSEDNIDVYLENKEEVILLLQRIKGLILDFSYQPIGMNEVFLKVTGKEIEHESIM</sequence>
<keyword evidence="3" id="KW-0547">Nucleotide-binding</keyword>
<evidence type="ECO:0000256" key="1">
    <source>
        <dbReference type="ARBA" id="ARBA00005417"/>
    </source>
</evidence>
<comment type="similarity">
    <text evidence="1">Belongs to the ABC transporter superfamily.</text>
</comment>
<dbReference type="PANTHER" id="PTHR42711">
    <property type="entry name" value="ABC TRANSPORTER ATP-BINDING PROTEIN"/>
    <property type="match status" value="1"/>
</dbReference>
<name>A0A1V8YFU5_9ENTE</name>
<dbReference type="AlphaFoldDB" id="A0A1V8YFU5"/>
<accession>A0A1V8YFU5</accession>
<evidence type="ECO:0000256" key="3">
    <source>
        <dbReference type="ARBA" id="ARBA00022741"/>
    </source>
</evidence>
<dbReference type="RefSeq" id="WP_081181574.1">
    <property type="nucleotide sequence ID" value="NZ_MJEA01000001.1"/>
</dbReference>